<dbReference type="GO" id="GO:0005840">
    <property type="term" value="C:ribosome"/>
    <property type="evidence" value="ECO:0007669"/>
    <property type="project" value="UniProtKB-KW"/>
</dbReference>
<dbReference type="FunFam" id="1.10.10.1760:FF:000001">
    <property type="entry name" value="60S ribosomal protein L36"/>
    <property type="match status" value="1"/>
</dbReference>
<dbReference type="PANTHER" id="PTHR10114">
    <property type="entry name" value="60S RIBOSOMAL PROTEIN L36"/>
    <property type="match status" value="1"/>
</dbReference>
<proteinExistence type="inferred from homology"/>
<keyword evidence="3 4" id="KW-0687">Ribonucleoprotein</keyword>
<sequence>MTGIAVGLTKGHVVSRRKLATRPGQRKGKLGKRVKMIRELVRDVAGSAPYEKRLMELLKVGRDKRALKLAKRKLGTHLRGKKKREEMGNLLRKMTRKAVPTTA</sequence>
<reference evidence="5" key="1">
    <citation type="submission" date="2021-01" db="EMBL/GenBank/DDBJ databases">
        <authorList>
            <person name="Corre E."/>
            <person name="Pelletier E."/>
            <person name="Niang G."/>
            <person name="Scheremetjew M."/>
            <person name="Finn R."/>
            <person name="Kale V."/>
            <person name="Holt S."/>
            <person name="Cochrane G."/>
            <person name="Meng A."/>
            <person name="Brown T."/>
            <person name="Cohen L."/>
        </authorList>
    </citation>
    <scope>NUCLEOTIDE SEQUENCE</scope>
</reference>
<comment type="similarity">
    <text evidence="1 4">Belongs to the eukaryotic ribosomal protein eL36 family.</text>
</comment>
<organism evidence="5">
    <name type="scientific">Minchinia chitonis</name>
    <dbReference type="NCBI Taxonomy" id="262233"/>
    <lineage>
        <taxon>Eukaryota</taxon>
        <taxon>Sar</taxon>
        <taxon>Rhizaria</taxon>
        <taxon>Endomyxa</taxon>
        <taxon>Ascetosporea</taxon>
        <taxon>Haplosporida</taxon>
        <taxon>Haplosporidiidae</taxon>
        <taxon>Minchinia</taxon>
    </lineage>
</organism>
<dbReference type="InterPro" id="IPR000509">
    <property type="entry name" value="Ribosomal_eL36"/>
</dbReference>
<evidence type="ECO:0000256" key="1">
    <source>
        <dbReference type="ARBA" id="ARBA00006509"/>
    </source>
</evidence>
<evidence type="ECO:0000313" key="5">
    <source>
        <dbReference type="EMBL" id="CAD8555511.1"/>
    </source>
</evidence>
<evidence type="ECO:0000256" key="3">
    <source>
        <dbReference type="ARBA" id="ARBA00023274"/>
    </source>
</evidence>
<dbReference type="GO" id="GO:0003735">
    <property type="term" value="F:structural constituent of ribosome"/>
    <property type="evidence" value="ECO:0007669"/>
    <property type="project" value="InterPro"/>
</dbReference>
<dbReference type="AlphaFoldDB" id="A0A7S0JLJ9"/>
<gene>
    <name evidence="5" type="ORF">MCHI0186_LOCUS457</name>
</gene>
<name>A0A7S0JLJ9_9EUKA</name>
<accession>A0A7S0JLJ9</accession>
<dbReference type="PROSITE" id="PS01190">
    <property type="entry name" value="RIBOSOMAL_L36E"/>
    <property type="match status" value="1"/>
</dbReference>
<evidence type="ECO:0000256" key="4">
    <source>
        <dbReference type="RuleBase" id="RU000665"/>
    </source>
</evidence>
<dbReference type="GO" id="GO:0006412">
    <property type="term" value="P:translation"/>
    <property type="evidence" value="ECO:0007669"/>
    <property type="project" value="InterPro"/>
</dbReference>
<dbReference type="EMBL" id="HBES01001220">
    <property type="protein sequence ID" value="CAD8555511.1"/>
    <property type="molecule type" value="Transcribed_RNA"/>
</dbReference>
<dbReference type="Gene3D" id="1.10.10.1760">
    <property type="entry name" value="60S ribosomal protein L36"/>
    <property type="match status" value="1"/>
</dbReference>
<keyword evidence="2 4" id="KW-0689">Ribosomal protein</keyword>
<protein>
    <recommendedName>
        <fullName evidence="4">60S ribosomal protein L36</fullName>
    </recommendedName>
</protein>
<dbReference type="Pfam" id="PF01158">
    <property type="entry name" value="Ribosomal_L36e"/>
    <property type="match status" value="1"/>
</dbReference>
<dbReference type="InterPro" id="IPR038097">
    <property type="entry name" value="Ribosomal_eL36_sf"/>
</dbReference>
<evidence type="ECO:0000256" key="2">
    <source>
        <dbReference type="ARBA" id="ARBA00022980"/>
    </source>
</evidence>
<dbReference type="GO" id="GO:1990904">
    <property type="term" value="C:ribonucleoprotein complex"/>
    <property type="evidence" value="ECO:0007669"/>
    <property type="project" value="UniProtKB-KW"/>
</dbReference>